<dbReference type="AlphaFoldDB" id="A0A7C4YBJ4"/>
<keyword evidence="5 9" id="KW-0064">Aspartyl protease</keyword>
<evidence type="ECO:0000256" key="2">
    <source>
        <dbReference type="ARBA" id="ARBA00022475"/>
    </source>
</evidence>
<dbReference type="NCBIfam" id="TIGR00077">
    <property type="entry name" value="lspA"/>
    <property type="match status" value="1"/>
</dbReference>
<dbReference type="EMBL" id="DTHG01000002">
    <property type="protein sequence ID" value="HGW90940.1"/>
    <property type="molecule type" value="Genomic_DNA"/>
</dbReference>
<feature type="transmembrane region" description="Helical" evidence="9">
    <location>
        <begin position="51"/>
        <end position="78"/>
    </location>
</feature>
<reference evidence="12" key="1">
    <citation type="journal article" date="2020" name="mSystems">
        <title>Genome- and Community-Level Interaction Insights into Carbon Utilization and Element Cycling Functions of Hydrothermarchaeota in Hydrothermal Sediment.</title>
        <authorList>
            <person name="Zhou Z."/>
            <person name="Liu Y."/>
            <person name="Xu W."/>
            <person name="Pan J."/>
            <person name="Luo Z.H."/>
            <person name="Li M."/>
        </authorList>
    </citation>
    <scope>NUCLEOTIDE SEQUENCE [LARGE SCALE GENOMIC DNA]</scope>
    <source>
        <strain evidence="12">SpSt-780</strain>
    </source>
</reference>
<keyword evidence="8 9" id="KW-0472">Membrane</keyword>
<keyword evidence="7 9" id="KW-1133">Transmembrane helix</keyword>
<sequence>MKKYLLLIITTIIIIIDQITKSIIRNSFWLGESRSLISDYLRLTYVRNPNIIWGINIGGPKVSLILTGIAFIFVVYLFIKSKEKLFLISLSLILGGAIGNLIDRIILGEVTDFIDMGIGNFRWATYNIADAAVSIGLVIGIISYIIESNVNPPSRN</sequence>
<evidence type="ECO:0000256" key="7">
    <source>
        <dbReference type="ARBA" id="ARBA00022989"/>
    </source>
</evidence>
<organism evidence="12">
    <name type="scientific">candidate division WOR-3 bacterium</name>
    <dbReference type="NCBI Taxonomy" id="2052148"/>
    <lineage>
        <taxon>Bacteria</taxon>
        <taxon>Bacteria division WOR-3</taxon>
    </lineage>
</organism>
<dbReference type="GO" id="GO:0004190">
    <property type="term" value="F:aspartic-type endopeptidase activity"/>
    <property type="evidence" value="ECO:0007669"/>
    <property type="project" value="UniProtKB-UniRule"/>
</dbReference>
<keyword evidence="3 9" id="KW-0645">Protease</keyword>
<evidence type="ECO:0000256" key="9">
    <source>
        <dbReference type="HAMAP-Rule" id="MF_00161"/>
    </source>
</evidence>
<dbReference type="PANTHER" id="PTHR33695:SF1">
    <property type="entry name" value="LIPOPROTEIN SIGNAL PEPTIDASE"/>
    <property type="match status" value="1"/>
</dbReference>
<keyword evidence="2 9" id="KW-1003">Cell membrane</keyword>
<gene>
    <name evidence="9 12" type="primary">lspA</name>
    <name evidence="12" type="ORF">ENV67_00150</name>
</gene>
<comment type="function">
    <text evidence="9 10">This protein specifically catalyzes the removal of signal peptides from prolipoproteins.</text>
</comment>
<evidence type="ECO:0000256" key="8">
    <source>
        <dbReference type="ARBA" id="ARBA00023136"/>
    </source>
</evidence>
<comment type="similarity">
    <text evidence="1 9 11">Belongs to the peptidase A8 family.</text>
</comment>
<evidence type="ECO:0000256" key="11">
    <source>
        <dbReference type="RuleBase" id="RU004181"/>
    </source>
</evidence>
<dbReference type="GO" id="GO:0005886">
    <property type="term" value="C:plasma membrane"/>
    <property type="evidence" value="ECO:0007669"/>
    <property type="project" value="UniProtKB-SubCell"/>
</dbReference>
<comment type="caution">
    <text evidence="12">The sequence shown here is derived from an EMBL/GenBank/DDBJ whole genome shotgun (WGS) entry which is preliminary data.</text>
</comment>
<evidence type="ECO:0000256" key="4">
    <source>
        <dbReference type="ARBA" id="ARBA00022692"/>
    </source>
</evidence>
<feature type="active site" evidence="9">
    <location>
        <position position="130"/>
    </location>
</feature>
<comment type="subcellular location">
    <subcellularLocation>
        <location evidence="9">Cell membrane</location>
        <topology evidence="9">Multi-pass membrane protein</topology>
    </subcellularLocation>
</comment>
<dbReference type="InterPro" id="IPR001872">
    <property type="entry name" value="Peptidase_A8"/>
</dbReference>
<evidence type="ECO:0000256" key="5">
    <source>
        <dbReference type="ARBA" id="ARBA00022750"/>
    </source>
</evidence>
<protein>
    <recommendedName>
        <fullName evidence="9">Lipoprotein signal peptidase</fullName>
        <ecNumber evidence="9">3.4.23.36</ecNumber>
    </recommendedName>
    <alternativeName>
        <fullName evidence="9">Prolipoprotein signal peptidase</fullName>
    </alternativeName>
    <alternativeName>
        <fullName evidence="9">Signal peptidase II</fullName>
        <shortName evidence="9">SPase II</shortName>
    </alternativeName>
</protein>
<dbReference type="PRINTS" id="PR00781">
    <property type="entry name" value="LIPOSIGPTASE"/>
</dbReference>
<accession>A0A7C4YBJ4</accession>
<comment type="caution">
    <text evidence="9">Lacks conserved residue(s) required for the propagation of feature annotation.</text>
</comment>
<evidence type="ECO:0000313" key="12">
    <source>
        <dbReference type="EMBL" id="HGW90940.1"/>
    </source>
</evidence>
<dbReference type="PROSITE" id="PS00855">
    <property type="entry name" value="SPASE_II"/>
    <property type="match status" value="1"/>
</dbReference>
<feature type="transmembrane region" description="Helical" evidence="9">
    <location>
        <begin position="85"/>
        <end position="106"/>
    </location>
</feature>
<dbReference type="HAMAP" id="MF_00161">
    <property type="entry name" value="LspA"/>
    <property type="match status" value="1"/>
</dbReference>
<name>A0A7C4YBJ4_UNCW3</name>
<dbReference type="GO" id="GO:0006508">
    <property type="term" value="P:proteolysis"/>
    <property type="evidence" value="ECO:0007669"/>
    <property type="project" value="UniProtKB-KW"/>
</dbReference>
<keyword evidence="4 9" id="KW-0812">Transmembrane</keyword>
<proteinExistence type="inferred from homology"/>
<dbReference type="UniPathway" id="UPA00665"/>
<keyword evidence="6 9" id="KW-0378">Hydrolase</keyword>
<dbReference type="PANTHER" id="PTHR33695">
    <property type="entry name" value="LIPOPROTEIN SIGNAL PEPTIDASE"/>
    <property type="match status" value="1"/>
</dbReference>
<evidence type="ECO:0000256" key="1">
    <source>
        <dbReference type="ARBA" id="ARBA00006139"/>
    </source>
</evidence>
<comment type="catalytic activity">
    <reaction evidence="9 10">
        <text>Release of signal peptides from bacterial membrane prolipoproteins. Hydrolyzes -Xaa-Yaa-Zaa-|-(S,diacylglyceryl)Cys-, in which Xaa is hydrophobic (preferably Leu), and Yaa (Ala or Ser) and Zaa (Gly or Ala) have small, neutral side chains.</text>
        <dbReference type="EC" id="3.4.23.36"/>
    </reaction>
</comment>
<evidence type="ECO:0000256" key="10">
    <source>
        <dbReference type="RuleBase" id="RU000594"/>
    </source>
</evidence>
<dbReference type="Pfam" id="PF01252">
    <property type="entry name" value="Peptidase_A8"/>
    <property type="match status" value="1"/>
</dbReference>
<evidence type="ECO:0000256" key="3">
    <source>
        <dbReference type="ARBA" id="ARBA00022670"/>
    </source>
</evidence>
<evidence type="ECO:0000256" key="6">
    <source>
        <dbReference type="ARBA" id="ARBA00022801"/>
    </source>
</evidence>
<dbReference type="EC" id="3.4.23.36" evidence="9"/>
<feature type="transmembrane region" description="Helical" evidence="9">
    <location>
        <begin position="126"/>
        <end position="146"/>
    </location>
</feature>
<comment type="pathway">
    <text evidence="9">Protein modification; lipoprotein biosynthesis (signal peptide cleavage).</text>
</comment>
<feature type="active site" evidence="9">
    <location>
        <position position="112"/>
    </location>
</feature>